<sequence>MEEQNLLVNEGYGTIRIADEVVAVISGIAATNIEGVAGMSGGVAGDLAEMIGRKNLSKGIKVNVGETETAIDIFIVVEYGTKIPDVTKKIQDEVKKNVENMTGLSVVEVNVHVTSVKIEDENKKKKEQPKLK</sequence>
<reference evidence="2" key="2">
    <citation type="submission" date="2024-06" db="EMBL/GenBank/DDBJ databases">
        <authorList>
            <person name="Petrova K.O."/>
            <person name="Toshchakov S.V."/>
            <person name="Boltjanskaja Y.V."/>
            <person name="Kevbrin V."/>
        </authorList>
    </citation>
    <scope>NUCLEOTIDE SEQUENCE</scope>
    <source>
        <strain evidence="2">Z-910T</strain>
    </source>
</reference>
<proteinExistence type="inferred from homology"/>
<dbReference type="Pfam" id="PF03780">
    <property type="entry name" value="Asp23"/>
    <property type="match status" value="1"/>
</dbReference>
<dbReference type="PANTHER" id="PTHR34297:SF2">
    <property type="entry name" value="ASP23_GLS24 FAMILY ENVELOPE STRESS RESPONSE PROTEIN"/>
    <property type="match status" value="1"/>
</dbReference>
<protein>
    <submittedName>
        <fullName evidence="2">Asp23/Gls24 family envelope stress response protein</fullName>
    </submittedName>
</protein>
<reference evidence="2" key="1">
    <citation type="journal article" date="2013" name="Extremophiles">
        <title>Proteinivorax tanatarense gen. nov., sp. nov., an anaerobic, haloalkaliphilic, proteolytic bacterium isolated from a decaying algal bloom, and proposal of Proteinivoraceae fam. nov.</title>
        <authorList>
            <person name="Kevbrin V."/>
            <person name="Boltyanskaya Y."/>
            <person name="Zhilina T."/>
            <person name="Kolganova T."/>
            <person name="Lavrentjeva E."/>
            <person name="Kuznetsov B."/>
        </authorList>
    </citation>
    <scope>NUCLEOTIDE SEQUENCE</scope>
    <source>
        <strain evidence="2">Z-910T</strain>
    </source>
</reference>
<dbReference type="EMBL" id="CP158367">
    <property type="protein sequence ID" value="XBX75919.1"/>
    <property type="molecule type" value="Genomic_DNA"/>
</dbReference>
<dbReference type="InterPro" id="IPR005531">
    <property type="entry name" value="Asp23"/>
</dbReference>
<evidence type="ECO:0000256" key="1">
    <source>
        <dbReference type="ARBA" id="ARBA00005721"/>
    </source>
</evidence>
<organism evidence="2">
    <name type="scientific">Proteinivorax tanatarense</name>
    <dbReference type="NCBI Taxonomy" id="1260629"/>
    <lineage>
        <taxon>Bacteria</taxon>
        <taxon>Bacillati</taxon>
        <taxon>Bacillota</taxon>
        <taxon>Clostridia</taxon>
        <taxon>Eubacteriales</taxon>
        <taxon>Proteinivoracaceae</taxon>
        <taxon>Proteinivorax</taxon>
    </lineage>
</organism>
<accession>A0AAU7VPB6</accession>
<gene>
    <name evidence="2" type="ORF">PRVXT_001081</name>
</gene>
<evidence type="ECO:0000313" key="2">
    <source>
        <dbReference type="EMBL" id="XBX75919.1"/>
    </source>
</evidence>
<name>A0AAU7VPB6_9FIRM</name>
<dbReference type="AlphaFoldDB" id="A0AAU7VPB6"/>
<comment type="similarity">
    <text evidence="1">Belongs to the asp23 family.</text>
</comment>
<dbReference type="RefSeq" id="WP_350344654.1">
    <property type="nucleotide sequence ID" value="NZ_CP158367.1"/>
</dbReference>
<dbReference type="PANTHER" id="PTHR34297">
    <property type="entry name" value="HYPOTHETICAL CYTOSOLIC PROTEIN-RELATED"/>
    <property type="match status" value="1"/>
</dbReference>